<organism evidence="2 3">
    <name type="scientific">Haematococcus lacustris</name>
    <name type="common">Green alga</name>
    <name type="synonym">Haematococcus pluvialis</name>
    <dbReference type="NCBI Taxonomy" id="44745"/>
    <lineage>
        <taxon>Eukaryota</taxon>
        <taxon>Viridiplantae</taxon>
        <taxon>Chlorophyta</taxon>
        <taxon>core chlorophytes</taxon>
        <taxon>Chlorophyceae</taxon>
        <taxon>CS clade</taxon>
        <taxon>Chlamydomonadales</taxon>
        <taxon>Haematococcaceae</taxon>
        <taxon>Haematococcus</taxon>
    </lineage>
</organism>
<accession>A0A6A0AJA5</accession>
<evidence type="ECO:0000256" key="1">
    <source>
        <dbReference type="SAM" id="MobiDB-lite"/>
    </source>
</evidence>
<keyword evidence="3" id="KW-1185">Reference proteome</keyword>
<name>A0A6A0AJA5_HAELA</name>
<protein>
    <submittedName>
        <fullName evidence="2">Uncharacterized protein</fullName>
    </submittedName>
</protein>
<reference evidence="2 3" key="1">
    <citation type="submission" date="2020-02" db="EMBL/GenBank/DDBJ databases">
        <title>Draft genome sequence of Haematococcus lacustris strain NIES-144.</title>
        <authorList>
            <person name="Morimoto D."/>
            <person name="Nakagawa S."/>
            <person name="Yoshida T."/>
            <person name="Sawayama S."/>
        </authorList>
    </citation>
    <scope>NUCLEOTIDE SEQUENCE [LARGE SCALE GENOMIC DNA]</scope>
    <source>
        <strain evidence="2 3">NIES-144</strain>
    </source>
</reference>
<evidence type="ECO:0000313" key="2">
    <source>
        <dbReference type="EMBL" id="GFH32856.1"/>
    </source>
</evidence>
<feature type="compositionally biased region" description="Polar residues" evidence="1">
    <location>
        <begin position="1"/>
        <end position="13"/>
    </location>
</feature>
<comment type="caution">
    <text evidence="2">The sequence shown here is derived from an EMBL/GenBank/DDBJ whole genome shotgun (WGS) entry which is preliminary data.</text>
</comment>
<dbReference type="EMBL" id="BLLF01007247">
    <property type="protein sequence ID" value="GFH32856.1"/>
    <property type="molecule type" value="Genomic_DNA"/>
</dbReference>
<sequence length="160" mass="16668">MPTLHNSPPRSGNNVGGRRPCPLKVEGQGAENPGAAGWLLALRACVTAPGRSQFAILLPRHIKAIDSQLVVRERARDVHYSCYVRSTACDTLRDGAEALATAVSVTVPGRLRAAGNRHTTTSRSPGLLQPRLAGHNSGLSFSIASEAAPILPPAPAAGPT</sequence>
<dbReference type="Proteomes" id="UP000485058">
    <property type="component" value="Unassembled WGS sequence"/>
</dbReference>
<feature type="region of interest" description="Disordered" evidence="1">
    <location>
        <begin position="1"/>
        <end position="20"/>
    </location>
</feature>
<dbReference type="AlphaFoldDB" id="A0A6A0AJA5"/>
<proteinExistence type="predicted"/>
<gene>
    <name evidence="2" type="ORF">HaLaN_32144</name>
</gene>
<evidence type="ECO:0000313" key="3">
    <source>
        <dbReference type="Proteomes" id="UP000485058"/>
    </source>
</evidence>